<proteinExistence type="inferred from homology"/>
<dbReference type="GO" id="GO:0000049">
    <property type="term" value="F:tRNA binding"/>
    <property type="evidence" value="ECO:0007669"/>
    <property type="project" value="InterPro"/>
</dbReference>
<feature type="short sequence motif" description="'KMSKS' region" evidence="10">
    <location>
        <begin position="241"/>
        <end position="245"/>
    </location>
</feature>
<keyword evidence="9 10" id="KW-0030">Aminoacyl-tRNA synthetase</keyword>
<dbReference type="KEGG" id="wma:WM2015_1871"/>
<feature type="binding site" evidence="10">
    <location>
        <position position="130"/>
    </location>
    <ligand>
        <name>Zn(2+)</name>
        <dbReference type="ChEBI" id="CHEBI:29105"/>
    </ligand>
</feature>
<dbReference type="PROSITE" id="PS00178">
    <property type="entry name" value="AA_TRNA_LIGASE_I"/>
    <property type="match status" value="1"/>
</dbReference>
<name>A0A0K0XX32_9GAMM</name>
<dbReference type="CDD" id="cd00808">
    <property type="entry name" value="GluRS_core"/>
    <property type="match status" value="1"/>
</dbReference>
<comment type="similarity">
    <text evidence="2 10">Belongs to the class-I aminoacyl-tRNA synthetase family. Glutamate--tRNA ligase type 1 subfamily.</text>
</comment>
<gene>
    <name evidence="10" type="primary">gltX</name>
    <name evidence="13" type="ORF">WM2015_1871</name>
</gene>
<evidence type="ECO:0000256" key="1">
    <source>
        <dbReference type="ARBA" id="ARBA00004496"/>
    </source>
</evidence>
<keyword evidence="10" id="KW-0479">Metal-binding</keyword>
<accession>A0A0K0XX32</accession>
<keyword evidence="4 10" id="KW-0963">Cytoplasm</keyword>
<evidence type="ECO:0000259" key="11">
    <source>
        <dbReference type="Pfam" id="PF00749"/>
    </source>
</evidence>
<dbReference type="InterPro" id="IPR008925">
    <property type="entry name" value="aa_tRNA-synth_I_cd-bd_sf"/>
</dbReference>
<dbReference type="GO" id="GO:0006424">
    <property type="term" value="P:glutamyl-tRNA aminoacylation"/>
    <property type="evidence" value="ECO:0007669"/>
    <property type="project" value="UniProtKB-UniRule"/>
</dbReference>
<evidence type="ECO:0000256" key="7">
    <source>
        <dbReference type="ARBA" id="ARBA00022840"/>
    </source>
</evidence>
<dbReference type="InterPro" id="IPR000924">
    <property type="entry name" value="Glu/Gln-tRNA-synth"/>
</dbReference>
<comment type="catalytic activity">
    <reaction evidence="10">
        <text>tRNA(Glu) + L-glutamate + ATP = L-glutamyl-tRNA(Glu) + AMP + diphosphate</text>
        <dbReference type="Rhea" id="RHEA:23540"/>
        <dbReference type="Rhea" id="RHEA-COMP:9663"/>
        <dbReference type="Rhea" id="RHEA-COMP:9680"/>
        <dbReference type="ChEBI" id="CHEBI:29985"/>
        <dbReference type="ChEBI" id="CHEBI:30616"/>
        <dbReference type="ChEBI" id="CHEBI:33019"/>
        <dbReference type="ChEBI" id="CHEBI:78442"/>
        <dbReference type="ChEBI" id="CHEBI:78520"/>
        <dbReference type="ChEBI" id="CHEBI:456215"/>
        <dbReference type="EC" id="6.1.1.17"/>
    </reaction>
</comment>
<protein>
    <recommendedName>
        <fullName evidence="10">Glutamate--tRNA ligase</fullName>
        <ecNumber evidence="10">6.1.1.17</ecNumber>
    </recommendedName>
    <alternativeName>
        <fullName evidence="10">Glutamyl-tRNA synthetase</fullName>
        <shortName evidence="10">GluRS</shortName>
    </alternativeName>
</protein>
<evidence type="ECO:0000256" key="9">
    <source>
        <dbReference type="ARBA" id="ARBA00023146"/>
    </source>
</evidence>
<feature type="domain" description="Glutamyl/glutaminyl-tRNA synthetase class Ib catalytic" evidence="11">
    <location>
        <begin position="8"/>
        <end position="309"/>
    </location>
</feature>
<comment type="subcellular location">
    <subcellularLocation>
        <location evidence="1 10">Cytoplasm</location>
    </subcellularLocation>
</comment>
<dbReference type="Gene3D" id="1.10.10.350">
    <property type="match status" value="1"/>
</dbReference>
<comment type="cofactor">
    <cofactor evidence="10">
        <name>Zn(2+)</name>
        <dbReference type="ChEBI" id="CHEBI:29105"/>
    </cofactor>
    <text evidence="10">Binds 1 zinc ion per subunit.</text>
</comment>
<dbReference type="InterPro" id="IPR020751">
    <property type="entry name" value="aa-tRNA-synth_I_codon-bd_sub2"/>
</dbReference>
<dbReference type="InterPro" id="IPR045462">
    <property type="entry name" value="aa-tRNA-synth_I_cd-bd"/>
</dbReference>
<dbReference type="Gene3D" id="3.40.50.620">
    <property type="entry name" value="HUPs"/>
    <property type="match status" value="1"/>
</dbReference>
<dbReference type="SUPFAM" id="SSF52374">
    <property type="entry name" value="Nucleotidylyl transferase"/>
    <property type="match status" value="1"/>
</dbReference>
<keyword evidence="6 10" id="KW-0547">Nucleotide-binding</keyword>
<comment type="subunit">
    <text evidence="3 10">Monomer.</text>
</comment>
<keyword evidence="14" id="KW-1185">Reference proteome</keyword>
<dbReference type="InterPro" id="IPR001412">
    <property type="entry name" value="aa-tRNA-synth_I_CS"/>
</dbReference>
<keyword evidence="10" id="KW-0862">Zinc</keyword>
<dbReference type="InterPro" id="IPR004527">
    <property type="entry name" value="Glu-tRNA-ligase_bac/mito"/>
</dbReference>
<evidence type="ECO:0000259" key="12">
    <source>
        <dbReference type="Pfam" id="PF19269"/>
    </source>
</evidence>
<reference evidence="13 14" key="1">
    <citation type="submission" date="2015-07" db="EMBL/GenBank/DDBJ databases">
        <authorList>
            <person name="Noorani M."/>
        </authorList>
    </citation>
    <scope>NUCLEOTIDE SEQUENCE [LARGE SCALE GENOMIC DNA]</scope>
    <source>
        <strain evidence="13 14">KCTC 42284</strain>
    </source>
</reference>
<dbReference type="PRINTS" id="PR00987">
    <property type="entry name" value="TRNASYNTHGLU"/>
</dbReference>
<organism evidence="13 14">
    <name type="scientific">Wenzhouxiangella marina</name>
    <dbReference type="NCBI Taxonomy" id="1579979"/>
    <lineage>
        <taxon>Bacteria</taxon>
        <taxon>Pseudomonadati</taxon>
        <taxon>Pseudomonadota</taxon>
        <taxon>Gammaproteobacteria</taxon>
        <taxon>Chromatiales</taxon>
        <taxon>Wenzhouxiangellaceae</taxon>
        <taxon>Wenzhouxiangella</taxon>
    </lineage>
</organism>
<dbReference type="InterPro" id="IPR033910">
    <property type="entry name" value="GluRS_core"/>
</dbReference>
<dbReference type="NCBIfam" id="TIGR00464">
    <property type="entry name" value="gltX_bact"/>
    <property type="match status" value="1"/>
</dbReference>
<dbReference type="GO" id="GO:0005829">
    <property type="term" value="C:cytosol"/>
    <property type="evidence" value="ECO:0007669"/>
    <property type="project" value="TreeGrafter"/>
</dbReference>
<dbReference type="RefSeq" id="WP_049725816.1">
    <property type="nucleotide sequence ID" value="NZ_CP012154.1"/>
</dbReference>
<dbReference type="GO" id="GO:0005524">
    <property type="term" value="F:ATP binding"/>
    <property type="evidence" value="ECO:0007669"/>
    <property type="project" value="UniProtKB-UniRule"/>
</dbReference>
<evidence type="ECO:0000256" key="5">
    <source>
        <dbReference type="ARBA" id="ARBA00022598"/>
    </source>
</evidence>
<dbReference type="EMBL" id="CP012154">
    <property type="protein sequence ID" value="AKS42238.1"/>
    <property type="molecule type" value="Genomic_DNA"/>
</dbReference>
<feature type="binding site" evidence="10">
    <location>
        <position position="244"/>
    </location>
    <ligand>
        <name>ATP</name>
        <dbReference type="ChEBI" id="CHEBI:30616"/>
    </ligand>
</feature>
<sequence length="477" mass="54046">MTQNSAPIRTRFAPSPTGFLHIGGARTALFCWLAARATGGQFILRIEDTDRERSTEESVQAILDGMQWLALDHDEGPFFQSERFDRYQAVVDQLLEQGQAYRCYCSRERLDELRARAMDAGEKPRYDGHCRDLEHPPEGVEPVIRFRNPDEGTVVFEDRVRGRIEVANQELDDLVIMRADGSPTYNFAVVIDDLDMDINLVIRGDDHINNTPRQINVYRALGQEPPEFAHVPMILGDDGARLSKRHGAVSVMAWREQGYLPDALINYLARLGWSHGDDEVFSREQLIELFRIEDVNRKASRFDTEKLNWLNQHYLREGDRAQLHEELRWHLARTGLEADAGPDLDELLSVQADRVETLVELVERSRPFFEDFSDFEAGAAKKHLRPVAAEPLKALRERLEALEDWQADALQDAVQATADALGVGFGKIGMPLRVALMGHGESPAINQTLRLAGRERSLARIDRALEFIAEREAGQSA</sequence>
<dbReference type="PATRIC" id="fig|1579979.3.peg.1914"/>
<feature type="binding site" evidence="10">
    <location>
        <position position="132"/>
    </location>
    <ligand>
        <name>Zn(2+)</name>
        <dbReference type="ChEBI" id="CHEBI:29105"/>
    </ligand>
</feature>
<dbReference type="OrthoDB" id="9807503at2"/>
<dbReference type="GO" id="GO:0008270">
    <property type="term" value="F:zinc ion binding"/>
    <property type="evidence" value="ECO:0007669"/>
    <property type="project" value="UniProtKB-UniRule"/>
</dbReference>
<dbReference type="STRING" id="1579979.WM2015_1871"/>
<dbReference type="GO" id="GO:0004818">
    <property type="term" value="F:glutamate-tRNA ligase activity"/>
    <property type="evidence" value="ECO:0007669"/>
    <property type="project" value="UniProtKB-UniRule"/>
</dbReference>
<dbReference type="Pfam" id="PF00749">
    <property type="entry name" value="tRNA-synt_1c"/>
    <property type="match status" value="1"/>
</dbReference>
<dbReference type="PANTHER" id="PTHR43311:SF2">
    <property type="entry name" value="GLUTAMATE--TRNA LIGASE, MITOCHONDRIAL-RELATED"/>
    <property type="match status" value="1"/>
</dbReference>
<evidence type="ECO:0000256" key="8">
    <source>
        <dbReference type="ARBA" id="ARBA00022917"/>
    </source>
</evidence>
<keyword evidence="8 10" id="KW-0648">Protein biosynthesis</keyword>
<evidence type="ECO:0000256" key="2">
    <source>
        <dbReference type="ARBA" id="ARBA00007894"/>
    </source>
</evidence>
<dbReference type="AlphaFoldDB" id="A0A0K0XX32"/>
<feature type="short sequence motif" description="'HIGH' region" evidence="10">
    <location>
        <begin position="14"/>
        <end position="24"/>
    </location>
</feature>
<comment type="function">
    <text evidence="10">Catalyzes the attachment of glutamate to tRNA(Glu) in a two-step reaction: glutamate is first activated by ATP to form Glu-AMP and then transferred to the acceptor end of tRNA(Glu).</text>
</comment>
<feature type="binding site" evidence="10">
    <location>
        <position position="103"/>
    </location>
    <ligand>
        <name>Zn(2+)</name>
        <dbReference type="ChEBI" id="CHEBI:29105"/>
    </ligand>
</feature>
<feature type="domain" description="Aminoacyl-tRNA synthetase class I anticodon-binding" evidence="12">
    <location>
        <begin position="322"/>
        <end position="465"/>
    </location>
</feature>
<dbReference type="PANTHER" id="PTHR43311">
    <property type="entry name" value="GLUTAMATE--TRNA LIGASE"/>
    <property type="match status" value="1"/>
</dbReference>
<dbReference type="EC" id="6.1.1.17" evidence="10"/>
<dbReference type="InterPro" id="IPR014729">
    <property type="entry name" value="Rossmann-like_a/b/a_fold"/>
</dbReference>
<evidence type="ECO:0000256" key="6">
    <source>
        <dbReference type="ARBA" id="ARBA00022741"/>
    </source>
</evidence>
<dbReference type="InterPro" id="IPR049940">
    <property type="entry name" value="GluQ/Sye"/>
</dbReference>
<evidence type="ECO:0000256" key="4">
    <source>
        <dbReference type="ARBA" id="ARBA00022490"/>
    </source>
</evidence>
<dbReference type="Pfam" id="PF19269">
    <property type="entry name" value="Anticodon_2"/>
    <property type="match status" value="1"/>
</dbReference>
<keyword evidence="7 10" id="KW-0067">ATP-binding</keyword>
<evidence type="ECO:0000256" key="3">
    <source>
        <dbReference type="ARBA" id="ARBA00011245"/>
    </source>
</evidence>
<dbReference type="SUPFAM" id="SSF48163">
    <property type="entry name" value="An anticodon-binding domain of class I aminoacyl-tRNA synthetases"/>
    <property type="match status" value="1"/>
</dbReference>
<dbReference type="Proteomes" id="UP000066624">
    <property type="component" value="Chromosome"/>
</dbReference>
<dbReference type="FunFam" id="3.40.50.620:FF:000007">
    <property type="entry name" value="Glutamate--tRNA ligase"/>
    <property type="match status" value="1"/>
</dbReference>
<keyword evidence="5 10" id="KW-0436">Ligase</keyword>
<feature type="binding site" evidence="10">
    <location>
        <position position="105"/>
    </location>
    <ligand>
        <name>Zn(2+)</name>
        <dbReference type="ChEBI" id="CHEBI:29105"/>
    </ligand>
</feature>
<dbReference type="HAMAP" id="MF_00022">
    <property type="entry name" value="Glu_tRNA_synth_type1"/>
    <property type="match status" value="1"/>
</dbReference>
<evidence type="ECO:0000256" key="10">
    <source>
        <dbReference type="HAMAP-Rule" id="MF_00022"/>
    </source>
</evidence>
<evidence type="ECO:0000313" key="14">
    <source>
        <dbReference type="Proteomes" id="UP000066624"/>
    </source>
</evidence>
<dbReference type="InterPro" id="IPR020058">
    <property type="entry name" value="Glu/Gln-tRNA-synth_Ib_cat-dom"/>
</dbReference>
<evidence type="ECO:0000313" key="13">
    <source>
        <dbReference type="EMBL" id="AKS42238.1"/>
    </source>
</evidence>